<evidence type="ECO:0000313" key="3">
    <source>
        <dbReference type="Proteomes" id="UP000692954"/>
    </source>
</evidence>
<gene>
    <name evidence="2" type="ORF">PSON_ATCC_30995.1.T0040266</name>
</gene>
<comment type="caution">
    <text evidence="2">The sequence shown here is derived from an EMBL/GenBank/DDBJ whole genome shotgun (WGS) entry which is preliminary data.</text>
</comment>
<reference evidence="2" key="1">
    <citation type="submission" date="2021-01" db="EMBL/GenBank/DDBJ databases">
        <authorList>
            <consortium name="Genoscope - CEA"/>
            <person name="William W."/>
        </authorList>
    </citation>
    <scope>NUCLEOTIDE SEQUENCE</scope>
</reference>
<dbReference type="AlphaFoldDB" id="A0A8S1K2I3"/>
<sequence length="157" mass="18906">MNQIYQDKAILLTELQQLKQRNLKLEFELKELFQSYNTMRSKSSKDNIHLLEEELDDLKVQHQNMKDAFDYKLELLRIRLEKVNQENNQLKLENLELIQQQNDQIQQTQSIIQMTKQNKVLQNSQIDNFKNQVNKIKTVVEQKIVKKSNKQFMNTKK</sequence>
<name>A0A8S1K2I3_9CILI</name>
<feature type="coiled-coil region" evidence="1">
    <location>
        <begin position="1"/>
        <end position="118"/>
    </location>
</feature>
<accession>A0A8S1K2I3</accession>
<proteinExistence type="predicted"/>
<organism evidence="2 3">
    <name type="scientific">Paramecium sonneborni</name>
    <dbReference type="NCBI Taxonomy" id="65129"/>
    <lineage>
        <taxon>Eukaryota</taxon>
        <taxon>Sar</taxon>
        <taxon>Alveolata</taxon>
        <taxon>Ciliophora</taxon>
        <taxon>Intramacronucleata</taxon>
        <taxon>Oligohymenophorea</taxon>
        <taxon>Peniculida</taxon>
        <taxon>Parameciidae</taxon>
        <taxon>Paramecium</taxon>
    </lineage>
</organism>
<keyword evidence="3" id="KW-1185">Reference proteome</keyword>
<evidence type="ECO:0000256" key="1">
    <source>
        <dbReference type="SAM" id="Coils"/>
    </source>
</evidence>
<dbReference type="Proteomes" id="UP000692954">
    <property type="component" value="Unassembled WGS sequence"/>
</dbReference>
<dbReference type="EMBL" id="CAJJDN010000004">
    <property type="protein sequence ID" value="CAD8049690.1"/>
    <property type="molecule type" value="Genomic_DNA"/>
</dbReference>
<protein>
    <submittedName>
        <fullName evidence="2">Uncharacterized protein</fullName>
    </submittedName>
</protein>
<evidence type="ECO:0000313" key="2">
    <source>
        <dbReference type="EMBL" id="CAD8049690.1"/>
    </source>
</evidence>
<dbReference type="OrthoDB" id="308019at2759"/>
<keyword evidence="1" id="KW-0175">Coiled coil</keyword>